<reference evidence="1" key="1">
    <citation type="submission" date="2023-06" db="EMBL/GenBank/DDBJ databases">
        <authorList>
            <person name="Kurt Z."/>
        </authorList>
    </citation>
    <scope>NUCLEOTIDE SEQUENCE</scope>
</reference>
<protein>
    <submittedName>
        <fullName evidence="2">Hypothetical_protein</fullName>
    </submittedName>
</protein>
<dbReference type="Proteomes" id="UP001642409">
    <property type="component" value="Unassembled WGS sequence"/>
</dbReference>
<dbReference type="AlphaFoldDB" id="A0AA86QBA4"/>
<dbReference type="EMBL" id="CAXDID020000177">
    <property type="protein sequence ID" value="CAL6049126.1"/>
    <property type="molecule type" value="Genomic_DNA"/>
</dbReference>
<evidence type="ECO:0000313" key="4">
    <source>
        <dbReference type="Proteomes" id="UP001642409"/>
    </source>
</evidence>
<sequence>MSLIETGDSAVLTTLRLAAASTVSAIFLKSNHLLYLLHCFTCKLQYTFLLCSLEIAVTDPTFVYLYTGRCVFNQSNESTFQLRAPMTHCAPKTMLIPLNTFTSVSTASARGQRVTALQPFIQAYYYLLNDQH</sequence>
<dbReference type="EMBL" id="CAXDID020000355">
    <property type="protein sequence ID" value="CAL6081715.1"/>
    <property type="molecule type" value="Genomic_DNA"/>
</dbReference>
<name>A0AA86QBA4_9EUKA</name>
<accession>A0AA86QBA4</accession>
<evidence type="ECO:0000313" key="3">
    <source>
        <dbReference type="EMBL" id="CAL6081715.1"/>
    </source>
</evidence>
<reference evidence="2 4" key="2">
    <citation type="submission" date="2024-07" db="EMBL/GenBank/DDBJ databases">
        <authorList>
            <person name="Akdeniz Z."/>
        </authorList>
    </citation>
    <scope>NUCLEOTIDE SEQUENCE [LARGE SCALE GENOMIC DNA]</scope>
</reference>
<dbReference type="EMBL" id="CATOUU010000804">
    <property type="protein sequence ID" value="CAI9949774.1"/>
    <property type="molecule type" value="Genomic_DNA"/>
</dbReference>
<keyword evidence="4" id="KW-1185">Reference proteome</keyword>
<gene>
    <name evidence="1" type="ORF">HINF_LOCUS37419</name>
    <name evidence="2" type="ORF">HINF_LOCUS43024</name>
    <name evidence="3" type="ORF">HINF_LOCUS60507</name>
</gene>
<organism evidence="1">
    <name type="scientific">Hexamita inflata</name>
    <dbReference type="NCBI Taxonomy" id="28002"/>
    <lineage>
        <taxon>Eukaryota</taxon>
        <taxon>Metamonada</taxon>
        <taxon>Diplomonadida</taxon>
        <taxon>Hexamitidae</taxon>
        <taxon>Hexamitinae</taxon>
        <taxon>Hexamita</taxon>
    </lineage>
</organism>
<evidence type="ECO:0000313" key="1">
    <source>
        <dbReference type="EMBL" id="CAI9949774.1"/>
    </source>
</evidence>
<evidence type="ECO:0000313" key="2">
    <source>
        <dbReference type="EMBL" id="CAL6049126.1"/>
    </source>
</evidence>
<proteinExistence type="predicted"/>
<comment type="caution">
    <text evidence="1">The sequence shown here is derived from an EMBL/GenBank/DDBJ whole genome shotgun (WGS) entry which is preliminary data.</text>
</comment>